<evidence type="ECO:0000313" key="2">
    <source>
        <dbReference type="EMBL" id="AET69292.1"/>
    </source>
</evidence>
<proteinExistence type="predicted"/>
<name>G7W9F5_DESOD</name>
<dbReference type="HOGENOM" id="CLU_3269086_0_0_9"/>
<dbReference type="KEGG" id="dor:Desor_3834"/>
<dbReference type="AlphaFoldDB" id="G7W9F5"/>
<evidence type="ECO:0000313" key="3">
    <source>
        <dbReference type="Proteomes" id="UP000006346"/>
    </source>
</evidence>
<reference evidence="2 3" key="2">
    <citation type="journal article" date="2012" name="J. Bacteriol.">
        <title>Complete genome sequences of Desulfosporosinus orientis DSM765T, Desulfosporosinus youngiae DSM17734T, Desulfosporosinus meridiei DSM13257T, and Desulfosporosinus acidiphilus DSM22704T.</title>
        <authorList>
            <person name="Pester M."/>
            <person name="Brambilla E."/>
            <person name="Alazard D."/>
            <person name="Rattei T."/>
            <person name="Weinmaier T."/>
            <person name="Han J."/>
            <person name="Lucas S."/>
            <person name="Lapidus A."/>
            <person name="Cheng J.F."/>
            <person name="Goodwin L."/>
            <person name="Pitluck S."/>
            <person name="Peters L."/>
            <person name="Ovchinnikova G."/>
            <person name="Teshima H."/>
            <person name="Detter J.C."/>
            <person name="Han C.S."/>
            <person name="Tapia R."/>
            <person name="Land M.L."/>
            <person name="Hauser L."/>
            <person name="Kyrpides N.C."/>
            <person name="Ivanova N.N."/>
            <person name="Pagani I."/>
            <person name="Huntmann M."/>
            <person name="Wei C.L."/>
            <person name="Davenport K.W."/>
            <person name="Daligault H."/>
            <person name="Chain P.S."/>
            <person name="Chen A."/>
            <person name="Mavromatis K."/>
            <person name="Markowitz V."/>
            <person name="Szeto E."/>
            <person name="Mikhailova N."/>
            <person name="Pati A."/>
            <person name="Wagner M."/>
            <person name="Woyke T."/>
            <person name="Ollivier B."/>
            <person name="Klenk H.P."/>
            <person name="Spring S."/>
            <person name="Loy A."/>
        </authorList>
    </citation>
    <scope>NUCLEOTIDE SEQUENCE [LARGE SCALE GENOMIC DNA]</scope>
    <source>
        <strain evidence="3">ATCC 19365 / DSM 765 / NCIMB 8382 / VKM B-1628</strain>
    </source>
</reference>
<dbReference type="EMBL" id="CP003108">
    <property type="protein sequence ID" value="AET69292.1"/>
    <property type="molecule type" value="Genomic_DNA"/>
</dbReference>
<gene>
    <name evidence="2" type="ordered locus">Desor_3834</name>
</gene>
<evidence type="ECO:0000256" key="1">
    <source>
        <dbReference type="SAM" id="Phobius"/>
    </source>
</evidence>
<dbReference type="STRING" id="768706.Desor_3834"/>
<keyword evidence="1" id="KW-1133">Transmembrane helix</keyword>
<keyword evidence="1" id="KW-0472">Membrane</keyword>
<sequence>MAEEVKSNNDKMGSKDYIVVFLVILVSILIVISMYQSLTVY</sequence>
<feature type="transmembrane region" description="Helical" evidence="1">
    <location>
        <begin position="17"/>
        <end position="38"/>
    </location>
</feature>
<dbReference type="PATRIC" id="fig|768706.3.peg.3879"/>
<keyword evidence="1" id="KW-0812">Transmembrane</keyword>
<protein>
    <submittedName>
        <fullName evidence="2">Uncharacterized protein</fullName>
    </submittedName>
</protein>
<keyword evidence="3" id="KW-1185">Reference proteome</keyword>
<dbReference type="Proteomes" id="UP000006346">
    <property type="component" value="Chromosome"/>
</dbReference>
<accession>G7W9F5</accession>
<dbReference type="RefSeq" id="WP_014186099.1">
    <property type="nucleotide sequence ID" value="NC_016584.1"/>
</dbReference>
<reference evidence="3" key="1">
    <citation type="submission" date="2011-11" db="EMBL/GenBank/DDBJ databases">
        <title>Complete sequence of Desulfosporosinus orientis DSM 765.</title>
        <authorList>
            <person name="Lucas S."/>
            <person name="Han J."/>
            <person name="Lapidus A."/>
            <person name="Cheng J.-F."/>
            <person name="Goodwin L."/>
            <person name="Pitluck S."/>
            <person name="Peters L."/>
            <person name="Ovchinnikova G."/>
            <person name="Teshima H."/>
            <person name="Detter J.C."/>
            <person name="Han C."/>
            <person name="Tapia R."/>
            <person name="Land M."/>
            <person name="Hauser L."/>
            <person name="Kyrpides N."/>
            <person name="Ivanova N."/>
            <person name="Pagani I."/>
            <person name="Pester M."/>
            <person name="Spring S."/>
            <person name="Ollivier B."/>
            <person name="Rattei T."/>
            <person name="Klenk H.-P."/>
            <person name="Wagner M."/>
            <person name="Loy A."/>
            <person name="Woyke T."/>
        </authorList>
    </citation>
    <scope>NUCLEOTIDE SEQUENCE [LARGE SCALE GENOMIC DNA]</scope>
    <source>
        <strain evidence="3">ATCC 19365 / DSM 765 / NCIMB 8382 / VKM B-1628</strain>
    </source>
</reference>
<organism evidence="2 3">
    <name type="scientific">Desulfosporosinus orientis (strain ATCC 19365 / DSM 765 / NCIMB 8382 / VKM B-1628 / Singapore I)</name>
    <name type="common">Desulfotomaculum orientis</name>
    <dbReference type="NCBI Taxonomy" id="768706"/>
    <lineage>
        <taxon>Bacteria</taxon>
        <taxon>Bacillati</taxon>
        <taxon>Bacillota</taxon>
        <taxon>Clostridia</taxon>
        <taxon>Eubacteriales</taxon>
        <taxon>Desulfitobacteriaceae</taxon>
        <taxon>Desulfosporosinus</taxon>
    </lineage>
</organism>